<keyword evidence="7 10" id="KW-1133">Transmembrane helix</keyword>
<keyword evidence="5" id="KW-0997">Cell inner membrane</keyword>
<dbReference type="Proteomes" id="UP000029922">
    <property type="component" value="Unassembled WGS sequence"/>
</dbReference>
<dbReference type="Proteomes" id="UP000255139">
    <property type="component" value="Unassembled WGS sequence"/>
</dbReference>
<dbReference type="RefSeq" id="WP_034557793.1">
    <property type="nucleotide sequence ID" value="NZ_FZML01000032.1"/>
</dbReference>
<comment type="similarity">
    <text evidence="9">Belongs to the drug/metabolite transporter (DMT) superfamily. Small multidrug resistance (SMR) (TC 2.A.7.1) family.</text>
</comment>
<dbReference type="GO" id="GO:0015199">
    <property type="term" value="F:amino-acid betaine transmembrane transporter activity"/>
    <property type="evidence" value="ECO:0007669"/>
    <property type="project" value="TreeGrafter"/>
</dbReference>
<evidence type="ECO:0000256" key="5">
    <source>
        <dbReference type="ARBA" id="ARBA00022519"/>
    </source>
</evidence>
<reference evidence="12 13" key="1">
    <citation type="journal article" date="2014" name="Genome Announc.">
        <title>Draft genome sequences of eight enterohepatic helicobacter species isolated from both laboratory and wild rodents.</title>
        <authorList>
            <person name="Sheh A."/>
            <person name="Shen Z."/>
            <person name="Fox J.G."/>
        </authorList>
    </citation>
    <scope>NUCLEOTIDE SEQUENCE [LARGE SCALE GENOMIC DNA]</scope>
    <source>
        <strain evidence="12 13">ST1</strain>
    </source>
</reference>
<feature type="transmembrane region" description="Helical" evidence="10">
    <location>
        <begin position="123"/>
        <end position="142"/>
    </location>
</feature>
<feature type="transmembrane region" description="Helical" evidence="10">
    <location>
        <begin position="92"/>
        <end position="117"/>
    </location>
</feature>
<keyword evidence="6 9" id="KW-0812">Transmembrane</keyword>
<dbReference type="Pfam" id="PF00893">
    <property type="entry name" value="Multi_Drug_Res"/>
    <property type="match status" value="1"/>
</dbReference>
<sequence>MKPNNEIKQTKNTARDKQQRLISWIFLFIAIGLEITGIMLLKIIPSWLEKMGIGETLQILGIHIPSYLIPKINLVCMMALSYYCMSLTLRKIALGVAYSVWEIVGLIGILSISFIFFEPTLTTKQYYGIGIGFIGIICVIFGEKHE</sequence>
<organism evidence="11 14">
    <name type="scientific">Helicobacter muridarum</name>
    <dbReference type="NCBI Taxonomy" id="216"/>
    <lineage>
        <taxon>Bacteria</taxon>
        <taxon>Pseudomonadati</taxon>
        <taxon>Campylobacterota</taxon>
        <taxon>Epsilonproteobacteria</taxon>
        <taxon>Campylobacterales</taxon>
        <taxon>Helicobacteraceae</taxon>
        <taxon>Helicobacter</taxon>
    </lineage>
</organism>
<evidence type="ECO:0000256" key="8">
    <source>
        <dbReference type="ARBA" id="ARBA00023136"/>
    </source>
</evidence>
<evidence type="ECO:0000256" key="7">
    <source>
        <dbReference type="ARBA" id="ARBA00022989"/>
    </source>
</evidence>
<feature type="transmembrane region" description="Helical" evidence="10">
    <location>
        <begin position="21"/>
        <end position="44"/>
    </location>
</feature>
<evidence type="ECO:0000313" key="14">
    <source>
        <dbReference type="Proteomes" id="UP000255139"/>
    </source>
</evidence>
<dbReference type="InterPro" id="IPR045324">
    <property type="entry name" value="Small_multidrug_res"/>
</dbReference>
<comment type="subunit">
    <text evidence="2">Forms a complex with MdtI.</text>
</comment>
<proteinExistence type="inferred from homology"/>
<evidence type="ECO:0000313" key="12">
    <source>
        <dbReference type="EMBL" id="TLE01185.1"/>
    </source>
</evidence>
<name>A0A099TWX6_9HELI</name>
<protein>
    <recommendedName>
        <fullName evidence="3">Spermidine export protein MdtJ</fullName>
    </recommendedName>
</protein>
<feature type="transmembrane region" description="Helical" evidence="10">
    <location>
        <begin position="64"/>
        <end position="85"/>
    </location>
</feature>
<dbReference type="GO" id="GO:0015220">
    <property type="term" value="F:choline transmembrane transporter activity"/>
    <property type="evidence" value="ECO:0007669"/>
    <property type="project" value="TreeGrafter"/>
</dbReference>
<dbReference type="PANTHER" id="PTHR30561:SF2">
    <property type="entry name" value="SPERMIDINE EXPORT PROTEIN MDTJ"/>
    <property type="match status" value="1"/>
</dbReference>
<dbReference type="AlphaFoldDB" id="A0A099TWX6"/>
<dbReference type="PANTHER" id="PTHR30561">
    <property type="entry name" value="SMR FAMILY PROTON-DEPENDENT DRUG EFFLUX TRANSPORTER SUGE"/>
    <property type="match status" value="1"/>
</dbReference>
<keyword evidence="8 10" id="KW-0472">Membrane</keyword>
<evidence type="ECO:0000256" key="3">
    <source>
        <dbReference type="ARBA" id="ARBA00021112"/>
    </source>
</evidence>
<accession>A0A099TWX6</accession>
<dbReference type="GO" id="GO:1903711">
    <property type="term" value="P:spermidine transmembrane transport"/>
    <property type="evidence" value="ECO:0007669"/>
    <property type="project" value="TreeGrafter"/>
</dbReference>
<dbReference type="InterPro" id="IPR000390">
    <property type="entry name" value="Small_drug/metabolite_transptr"/>
</dbReference>
<dbReference type="EMBL" id="UGJE01000002">
    <property type="protein sequence ID" value="STQ86062.1"/>
    <property type="molecule type" value="Genomic_DNA"/>
</dbReference>
<dbReference type="InterPro" id="IPR037185">
    <property type="entry name" value="EmrE-like"/>
</dbReference>
<evidence type="ECO:0000313" key="13">
    <source>
        <dbReference type="Proteomes" id="UP000029922"/>
    </source>
</evidence>
<evidence type="ECO:0000256" key="6">
    <source>
        <dbReference type="ARBA" id="ARBA00022692"/>
    </source>
</evidence>
<dbReference type="OrthoDB" id="5325642at2"/>
<evidence type="ECO:0000256" key="10">
    <source>
        <dbReference type="SAM" id="Phobius"/>
    </source>
</evidence>
<dbReference type="SUPFAM" id="SSF103481">
    <property type="entry name" value="Multidrug resistance efflux transporter EmrE"/>
    <property type="match status" value="1"/>
</dbReference>
<evidence type="ECO:0000256" key="4">
    <source>
        <dbReference type="ARBA" id="ARBA00022475"/>
    </source>
</evidence>
<evidence type="ECO:0000313" key="11">
    <source>
        <dbReference type="EMBL" id="STQ86062.1"/>
    </source>
</evidence>
<dbReference type="GO" id="GO:0031460">
    <property type="term" value="P:glycine betaine transport"/>
    <property type="evidence" value="ECO:0007669"/>
    <property type="project" value="TreeGrafter"/>
</dbReference>
<evidence type="ECO:0000256" key="9">
    <source>
        <dbReference type="RuleBase" id="RU003942"/>
    </source>
</evidence>
<reference evidence="11 14" key="2">
    <citation type="submission" date="2018-06" db="EMBL/GenBank/DDBJ databases">
        <authorList>
            <consortium name="Pathogen Informatics"/>
            <person name="Doyle S."/>
        </authorList>
    </citation>
    <scope>NUCLEOTIDE SEQUENCE [LARGE SCALE GENOMIC DNA]</scope>
    <source>
        <strain evidence="11 14">NCTC12714</strain>
    </source>
</reference>
<keyword evidence="14" id="KW-1185">Reference proteome</keyword>
<gene>
    <name evidence="11" type="primary">mdtJ</name>
    <name evidence="12" type="ORF">LS73_002640</name>
    <name evidence="11" type="ORF">NCTC12714_00853</name>
</gene>
<dbReference type="Gene3D" id="1.10.3730.20">
    <property type="match status" value="1"/>
</dbReference>
<keyword evidence="4" id="KW-1003">Cell membrane</keyword>
<dbReference type="GO" id="GO:0005886">
    <property type="term" value="C:plasma membrane"/>
    <property type="evidence" value="ECO:0007669"/>
    <property type="project" value="UniProtKB-SubCell"/>
</dbReference>
<dbReference type="GO" id="GO:0015297">
    <property type="term" value="F:antiporter activity"/>
    <property type="evidence" value="ECO:0007669"/>
    <property type="project" value="TreeGrafter"/>
</dbReference>
<dbReference type="STRING" id="216.LS73_04140"/>
<evidence type="ECO:0000256" key="1">
    <source>
        <dbReference type="ARBA" id="ARBA00004429"/>
    </source>
</evidence>
<dbReference type="EMBL" id="JRPD02000003">
    <property type="protein sequence ID" value="TLE01185.1"/>
    <property type="molecule type" value="Genomic_DNA"/>
</dbReference>
<evidence type="ECO:0000256" key="2">
    <source>
        <dbReference type="ARBA" id="ARBA00011358"/>
    </source>
</evidence>
<comment type="subcellular location">
    <subcellularLocation>
        <location evidence="1">Cell inner membrane</location>
        <topology evidence="1">Multi-pass membrane protein</topology>
    </subcellularLocation>
    <subcellularLocation>
        <location evidence="9">Cell membrane</location>
        <topology evidence="9">Multi-pass membrane protein</topology>
    </subcellularLocation>
</comment>